<comment type="caution">
    <text evidence="3">The sequence shown here is derived from an EMBL/GenBank/DDBJ whole genome shotgun (WGS) entry which is preliminary data.</text>
</comment>
<dbReference type="HOGENOM" id="CLU_020336_7_3_11"/>
<dbReference type="AlphaFoldDB" id="E5XTI5"/>
<gene>
    <name evidence="3" type="ORF">HMPREF9336_02807</name>
</gene>
<dbReference type="EMBL" id="ACZI02000002">
    <property type="protein sequence ID" value="EFV12345.1"/>
    <property type="molecule type" value="Genomic_DNA"/>
</dbReference>
<dbReference type="eggNOG" id="COG2267">
    <property type="taxonomic scope" value="Bacteria"/>
</dbReference>
<feature type="domain" description="AB hydrolase-1" evidence="2">
    <location>
        <begin position="10"/>
        <end position="250"/>
    </location>
</feature>
<dbReference type="PRINTS" id="PR00412">
    <property type="entry name" value="EPOXHYDRLASE"/>
</dbReference>
<dbReference type="SUPFAM" id="SSF53474">
    <property type="entry name" value="alpha/beta-Hydrolases"/>
    <property type="match status" value="1"/>
</dbReference>
<dbReference type="Proteomes" id="UP000004816">
    <property type="component" value="Unassembled WGS sequence"/>
</dbReference>
<dbReference type="InterPro" id="IPR000073">
    <property type="entry name" value="AB_hydrolase_1"/>
</dbReference>
<reference evidence="3 4" key="1">
    <citation type="journal article" date="2011" name="Stand. Genomic Sci.">
        <title>High quality draft genome sequence of Segniliparus rugosus CDC 945(T)= (ATCC BAA-974(T)).</title>
        <authorList>
            <person name="Earl A.M."/>
            <person name="Desjardins C.A."/>
            <person name="Fitzgerald M.G."/>
            <person name="Arachchi H.M."/>
            <person name="Zeng Q."/>
            <person name="Mehta T."/>
            <person name="Griggs A."/>
            <person name="Birren B.W."/>
            <person name="Toney N.C."/>
            <person name="Carr J."/>
            <person name="Posey J."/>
            <person name="Butler W.R."/>
        </authorList>
    </citation>
    <scope>NUCLEOTIDE SEQUENCE [LARGE SCALE GENOMIC DNA]</scope>
    <source>
        <strain evidence="4">ATCC BAA-974 / DSM 45345 / CCUG 50838 / CIP 108380 / JCM 13579 / CDC 945</strain>
    </source>
</reference>
<dbReference type="PANTHER" id="PTHR43329">
    <property type="entry name" value="EPOXIDE HYDROLASE"/>
    <property type="match status" value="1"/>
</dbReference>
<dbReference type="Gene3D" id="3.40.50.1820">
    <property type="entry name" value="alpha/beta hydrolase"/>
    <property type="match status" value="1"/>
</dbReference>
<proteinExistence type="predicted"/>
<name>E5XTI5_SEGRC</name>
<keyword evidence="1" id="KW-0378">Hydrolase</keyword>
<sequence length="273" mass="30058">MLDEGPLDGPVVVLLHGFPERSGSWRGVIPPLVAAGRRVLAPDQRGYSPGARPEGAKHYTLDLLVGDVLALADQPGAEVFDLVVHDWGAAVAWALVSEHAAKVRTVTCLSVPHPRTMAAALLRGQLFKSWYAVLFQLPRLPERLVRVRDGWVFRRVMPPVFGMSDSLVQEALTLLREPGAATATINWYRAVRHSSHLEIPGRVSRPTLYVRSDRDAALSRAAAVRTGQWVDCPYRFEILEGVSHWIPEERPKETAALVLEHLASVPVSAQTTP</sequence>
<evidence type="ECO:0000256" key="1">
    <source>
        <dbReference type="ARBA" id="ARBA00022801"/>
    </source>
</evidence>
<evidence type="ECO:0000313" key="4">
    <source>
        <dbReference type="Proteomes" id="UP000004816"/>
    </source>
</evidence>
<dbReference type="InterPro" id="IPR029058">
    <property type="entry name" value="AB_hydrolase_fold"/>
</dbReference>
<dbReference type="GO" id="GO:0016787">
    <property type="term" value="F:hydrolase activity"/>
    <property type="evidence" value="ECO:0007669"/>
    <property type="project" value="UniProtKB-KW"/>
</dbReference>
<dbReference type="STRING" id="679197.HMPREF9336_02807"/>
<dbReference type="InterPro" id="IPR000639">
    <property type="entry name" value="Epox_hydrolase-like"/>
</dbReference>
<organism evidence="3 4">
    <name type="scientific">Segniliparus rugosus (strain ATCC BAA-974 / DSM 45345 / CCUG 50838 / CIP 108380 / JCM 13579 / CDC 945)</name>
    <dbReference type="NCBI Taxonomy" id="679197"/>
    <lineage>
        <taxon>Bacteria</taxon>
        <taxon>Bacillati</taxon>
        <taxon>Actinomycetota</taxon>
        <taxon>Actinomycetes</taxon>
        <taxon>Mycobacteriales</taxon>
        <taxon>Segniliparaceae</taxon>
        <taxon>Segniliparus</taxon>
    </lineage>
</organism>
<evidence type="ECO:0000259" key="2">
    <source>
        <dbReference type="Pfam" id="PF00561"/>
    </source>
</evidence>
<keyword evidence="4" id="KW-1185">Reference proteome</keyword>
<evidence type="ECO:0000313" key="3">
    <source>
        <dbReference type="EMBL" id="EFV12345.1"/>
    </source>
</evidence>
<dbReference type="Pfam" id="PF00561">
    <property type="entry name" value="Abhydrolase_1"/>
    <property type="match status" value="1"/>
</dbReference>
<protein>
    <recommendedName>
        <fullName evidence="2">AB hydrolase-1 domain-containing protein</fullName>
    </recommendedName>
</protein>
<accession>E5XTI5</accession>